<dbReference type="InterPro" id="IPR002557">
    <property type="entry name" value="Chitin-bd_dom"/>
</dbReference>
<evidence type="ECO:0000256" key="4">
    <source>
        <dbReference type="ARBA" id="ARBA00023157"/>
    </source>
</evidence>
<keyword evidence="5" id="KW-0325">Glycoprotein</keyword>
<dbReference type="PROSITE" id="PS50940">
    <property type="entry name" value="CHIT_BIND_II"/>
    <property type="match status" value="1"/>
</dbReference>
<evidence type="ECO:0000256" key="5">
    <source>
        <dbReference type="ARBA" id="ARBA00023180"/>
    </source>
</evidence>
<dbReference type="InterPro" id="IPR036508">
    <property type="entry name" value="Chitin-bd_dom_sf"/>
</dbReference>
<dbReference type="SUPFAM" id="SSF57625">
    <property type="entry name" value="Invertebrate chitin-binding proteins"/>
    <property type="match status" value="1"/>
</dbReference>
<keyword evidence="4" id="KW-1015">Disulfide bond</keyword>
<evidence type="ECO:0000256" key="1">
    <source>
        <dbReference type="ARBA" id="ARBA00022669"/>
    </source>
</evidence>
<keyword evidence="1" id="KW-0147">Chitin-binding</keyword>
<keyword evidence="3" id="KW-0677">Repeat</keyword>
<dbReference type="Proteomes" id="UP000789390">
    <property type="component" value="Unassembled WGS sequence"/>
</dbReference>
<name>A0A8J2S173_9CRUS</name>
<dbReference type="SMART" id="SM00494">
    <property type="entry name" value="ChtBD2"/>
    <property type="match status" value="1"/>
</dbReference>
<dbReference type="AlphaFoldDB" id="A0A8J2S173"/>
<dbReference type="PANTHER" id="PTHR23301">
    <property type="entry name" value="CHITIN BINDING PERITROPHIN-A"/>
    <property type="match status" value="1"/>
</dbReference>
<evidence type="ECO:0000256" key="2">
    <source>
        <dbReference type="ARBA" id="ARBA00022729"/>
    </source>
</evidence>
<dbReference type="Gene3D" id="2.170.140.10">
    <property type="entry name" value="Chitin binding domain"/>
    <property type="match status" value="1"/>
</dbReference>
<sequence>MPSSFNASAKSSSLHPVSFIVPFKMKNFASFACLMLVLVASASALPGIARAAPQCPENDTGNVVFFPDSTNCQNYYMCSWGVPILKTCPDGLYWNKAINVCDHPGNVKC</sequence>
<proteinExistence type="predicted"/>
<dbReference type="PANTHER" id="PTHR23301:SF0">
    <property type="entry name" value="CHITIN-BINDING TYPE-2 DOMAIN-CONTAINING PROTEIN-RELATED"/>
    <property type="match status" value="1"/>
</dbReference>
<accession>A0A8J2S173</accession>
<dbReference type="InterPro" id="IPR051940">
    <property type="entry name" value="Chitin_bind-dev_reg"/>
</dbReference>
<dbReference type="Pfam" id="PF01607">
    <property type="entry name" value="CBM_14"/>
    <property type="match status" value="1"/>
</dbReference>
<evidence type="ECO:0000259" key="6">
    <source>
        <dbReference type="PROSITE" id="PS50940"/>
    </source>
</evidence>
<dbReference type="OrthoDB" id="6020543at2759"/>
<evidence type="ECO:0000313" key="8">
    <source>
        <dbReference type="Proteomes" id="UP000789390"/>
    </source>
</evidence>
<dbReference type="GO" id="GO:0008061">
    <property type="term" value="F:chitin binding"/>
    <property type="evidence" value="ECO:0007669"/>
    <property type="project" value="UniProtKB-KW"/>
</dbReference>
<reference evidence="7" key="1">
    <citation type="submission" date="2021-11" db="EMBL/GenBank/DDBJ databases">
        <authorList>
            <person name="Schell T."/>
        </authorList>
    </citation>
    <scope>NUCLEOTIDE SEQUENCE</scope>
    <source>
        <strain evidence="7">M5</strain>
    </source>
</reference>
<protein>
    <recommendedName>
        <fullName evidence="6">Chitin-binding type-2 domain-containing protein</fullName>
    </recommendedName>
</protein>
<organism evidence="7 8">
    <name type="scientific">Daphnia galeata</name>
    <dbReference type="NCBI Taxonomy" id="27404"/>
    <lineage>
        <taxon>Eukaryota</taxon>
        <taxon>Metazoa</taxon>
        <taxon>Ecdysozoa</taxon>
        <taxon>Arthropoda</taxon>
        <taxon>Crustacea</taxon>
        <taxon>Branchiopoda</taxon>
        <taxon>Diplostraca</taxon>
        <taxon>Cladocera</taxon>
        <taxon>Anomopoda</taxon>
        <taxon>Daphniidae</taxon>
        <taxon>Daphnia</taxon>
    </lineage>
</organism>
<evidence type="ECO:0000256" key="3">
    <source>
        <dbReference type="ARBA" id="ARBA00022737"/>
    </source>
</evidence>
<keyword evidence="2" id="KW-0732">Signal</keyword>
<dbReference type="EMBL" id="CAKKLH010000325">
    <property type="protein sequence ID" value="CAH0112306.1"/>
    <property type="molecule type" value="Genomic_DNA"/>
</dbReference>
<gene>
    <name evidence="7" type="ORF">DGAL_LOCUS16021</name>
</gene>
<keyword evidence="8" id="KW-1185">Reference proteome</keyword>
<comment type="caution">
    <text evidence="7">The sequence shown here is derived from an EMBL/GenBank/DDBJ whole genome shotgun (WGS) entry which is preliminary data.</text>
</comment>
<feature type="domain" description="Chitin-binding type-2" evidence="6">
    <location>
        <begin position="52"/>
        <end position="109"/>
    </location>
</feature>
<dbReference type="GO" id="GO:0005576">
    <property type="term" value="C:extracellular region"/>
    <property type="evidence" value="ECO:0007669"/>
    <property type="project" value="InterPro"/>
</dbReference>
<evidence type="ECO:0000313" key="7">
    <source>
        <dbReference type="EMBL" id="CAH0112306.1"/>
    </source>
</evidence>